<organism evidence="3 4">
    <name type="scientific">Pseudoalteromonas luteoviolacea NCIMB 1942</name>
    <dbReference type="NCBI Taxonomy" id="1365253"/>
    <lineage>
        <taxon>Bacteria</taxon>
        <taxon>Pseudomonadati</taxon>
        <taxon>Pseudomonadota</taxon>
        <taxon>Gammaproteobacteria</taxon>
        <taxon>Alteromonadales</taxon>
        <taxon>Pseudoalteromonadaceae</taxon>
        <taxon>Pseudoalteromonas</taxon>
    </lineage>
</organism>
<dbReference type="InterPro" id="IPR007803">
    <property type="entry name" value="Asp/Arg/Pro-Hydrxlase"/>
</dbReference>
<evidence type="ECO:0000259" key="1">
    <source>
        <dbReference type="Pfam" id="PF05118"/>
    </source>
</evidence>
<evidence type="ECO:0008006" key="5">
    <source>
        <dbReference type="Google" id="ProtNLM"/>
    </source>
</evidence>
<dbReference type="RefSeq" id="WP_063376896.1">
    <property type="nucleotide sequence ID" value="NZ_AUXT01000151.1"/>
</dbReference>
<dbReference type="Pfam" id="PF05373">
    <property type="entry name" value="Pro_3_hydrox_C"/>
    <property type="match status" value="1"/>
</dbReference>
<dbReference type="GO" id="GO:0016706">
    <property type="term" value="F:2-oxoglutarate-dependent dioxygenase activity"/>
    <property type="evidence" value="ECO:0007669"/>
    <property type="project" value="InterPro"/>
</dbReference>
<gene>
    <name evidence="3" type="ORF">N482_08835</name>
</gene>
<dbReference type="SUPFAM" id="SSF51197">
    <property type="entry name" value="Clavaminate synthase-like"/>
    <property type="match status" value="1"/>
</dbReference>
<dbReference type="InterPro" id="IPR008035">
    <property type="entry name" value="Pro_3_hydrox_C"/>
</dbReference>
<dbReference type="Proteomes" id="UP000076587">
    <property type="component" value="Unassembled WGS sequence"/>
</dbReference>
<feature type="domain" description="L-proline 3-hydroxylase C-terminal" evidence="2">
    <location>
        <begin position="201"/>
        <end position="278"/>
    </location>
</feature>
<evidence type="ECO:0000259" key="2">
    <source>
        <dbReference type="Pfam" id="PF05373"/>
    </source>
</evidence>
<proteinExistence type="predicted"/>
<dbReference type="Gene3D" id="2.60.120.330">
    <property type="entry name" value="B-lactam Antibiotic, Isopenicillin N Synthase, Chain"/>
    <property type="match status" value="1"/>
</dbReference>
<evidence type="ECO:0000313" key="4">
    <source>
        <dbReference type="Proteomes" id="UP000076587"/>
    </source>
</evidence>
<sequence length="279" mass="32473">MNTHKIGNINIDYERAISELERSKNYAHSEAYSDFLCGGPWRSILLWSFGGINGDGFITNYDRNMPAAITPYGKDLSYLSQIIEDNFDTSKLTFARVARMPAGSVIMPHKDMLEIKENFKRVHIPIVTDEDCLYSEDDAIYRMRCGEVWYFESTKLHSVASLCKKERIHLLLDFEEVDESDHLFKFEQETTKAIPLENQASREMLSKQMRDQVNELSKVINFDNFREVISIVVKTHFRFDGGSNYIWDTLLHIAKVCENKAIGEKLHEMHHYMVIKRNT</sequence>
<accession>A0A167CLL6</accession>
<dbReference type="AlphaFoldDB" id="A0A167CLL6"/>
<protein>
    <recommendedName>
        <fullName evidence="5">Aspartyl/asparaginy/proline hydroxylase domain-containing protein</fullName>
    </recommendedName>
</protein>
<dbReference type="InterPro" id="IPR027443">
    <property type="entry name" value="IPNS-like_sf"/>
</dbReference>
<dbReference type="OrthoDB" id="1441538at2"/>
<reference evidence="3 4" key="1">
    <citation type="submission" date="2013-07" db="EMBL/GenBank/DDBJ databases">
        <title>Comparative Genomic and Metabolomic Analysis of Twelve Strains of Pseudoalteromonas luteoviolacea.</title>
        <authorList>
            <person name="Vynne N.G."/>
            <person name="Mansson M."/>
            <person name="Gram L."/>
        </authorList>
    </citation>
    <scope>NUCLEOTIDE SEQUENCE [LARGE SCALE GENOMIC DNA]</scope>
    <source>
        <strain evidence="3 4">NCIMB 1942</strain>
    </source>
</reference>
<evidence type="ECO:0000313" key="3">
    <source>
        <dbReference type="EMBL" id="KZN47808.1"/>
    </source>
</evidence>
<dbReference type="Gene3D" id="1.10.1720.10">
    <property type="entry name" value="L-proline 3-hydroxylase, C-terminal domain"/>
    <property type="match status" value="1"/>
</dbReference>
<dbReference type="InterPro" id="IPR037037">
    <property type="entry name" value="Pro_3_hydrox_C_sf"/>
</dbReference>
<name>A0A167CLL6_9GAMM</name>
<dbReference type="PATRIC" id="fig|1365253.3.peg.2175"/>
<dbReference type="Pfam" id="PF05118">
    <property type="entry name" value="Asp_Arg_Hydrox"/>
    <property type="match status" value="1"/>
</dbReference>
<dbReference type="EMBL" id="AUXT01000151">
    <property type="protein sequence ID" value="KZN47808.1"/>
    <property type="molecule type" value="Genomic_DNA"/>
</dbReference>
<feature type="domain" description="Aspartyl/asparaginy/proline hydroxylase" evidence="1">
    <location>
        <begin position="8"/>
        <end position="175"/>
    </location>
</feature>
<comment type="caution">
    <text evidence="3">The sequence shown here is derived from an EMBL/GenBank/DDBJ whole genome shotgun (WGS) entry which is preliminary data.</text>
</comment>